<reference evidence="1" key="2">
    <citation type="journal article" date="2007" name="Science">
        <title>Draft genome sequence of the sexually transmitted pathogen Trichomonas vaginalis.</title>
        <authorList>
            <person name="Carlton J.M."/>
            <person name="Hirt R.P."/>
            <person name="Silva J.C."/>
            <person name="Delcher A.L."/>
            <person name="Schatz M."/>
            <person name="Zhao Q."/>
            <person name="Wortman J.R."/>
            <person name="Bidwell S.L."/>
            <person name="Alsmark U.C.M."/>
            <person name="Besteiro S."/>
            <person name="Sicheritz-Ponten T."/>
            <person name="Noel C.J."/>
            <person name="Dacks J.B."/>
            <person name="Foster P.G."/>
            <person name="Simillion C."/>
            <person name="Van de Peer Y."/>
            <person name="Miranda-Saavedra D."/>
            <person name="Barton G.J."/>
            <person name="Westrop G.D."/>
            <person name="Mueller S."/>
            <person name="Dessi D."/>
            <person name="Fiori P.L."/>
            <person name="Ren Q."/>
            <person name="Paulsen I."/>
            <person name="Zhang H."/>
            <person name="Bastida-Corcuera F.D."/>
            <person name="Simoes-Barbosa A."/>
            <person name="Brown M.T."/>
            <person name="Hayes R.D."/>
            <person name="Mukherjee M."/>
            <person name="Okumura C.Y."/>
            <person name="Schneider R."/>
            <person name="Smith A.J."/>
            <person name="Vanacova S."/>
            <person name="Villalvazo M."/>
            <person name="Haas B.J."/>
            <person name="Pertea M."/>
            <person name="Feldblyum T.V."/>
            <person name="Utterback T.R."/>
            <person name="Shu C.L."/>
            <person name="Osoegawa K."/>
            <person name="de Jong P.J."/>
            <person name="Hrdy I."/>
            <person name="Horvathova L."/>
            <person name="Zubacova Z."/>
            <person name="Dolezal P."/>
            <person name="Malik S.B."/>
            <person name="Logsdon J.M. Jr."/>
            <person name="Henze K."/>
            <person name="Gupta A."/>
            <person name="Wang C.C."/>
            <person name="Dunne R.L."/>
            <person name="Upcroft J.A."/>
            <person name="Upcroft P."/>
            <person name="White O."/>
            <person name="Salzberg S.L."/>
            <person name="Tang P."/>
            <person name="Chiu C.-H."/>
            <person name="Lee Y.-S."/>
            <person name="Embley T.M."/>
            <person name="Coombs G.H."/>
            <person name="Mottram J.C."/>
            <person name="Tachezy J."/>
            <person name="Fraser-Liggett C.M."/>
            <person name="Johnson P.J."/>
        </authorList>
    </citation>
    <scope>NUCLEOTIDE SEQUENCE [LARGE SCALE GENOMIC DNA]</scope>
    <source>
        <strain evidence="1">G3</strain>
    </source>
</reference>
<sequence length="105" mass="10924">IPFAVDVAVLPSHPPTAEAPLPIALPAFKIPRPIHIPGFAFVLRVRNSSFLSSGVGFVTVLTVSTTVSTLVPIALPTAVAPVRIPWVTKSVALETTLSLEAFSAG</sequence>
<keyword evidence="2" id="KW-1185">Reference proteome</keyword>
<reference evidence="1" key="1">
    <citation type="submission" date="2006-10" db="EMBL/GenBank/DDBJ databases">
        <authorList>
            <person name="Amadeo P."/>
            <person name="Zhao Q."/>
            <person name="Wortman J."/>
            <person name="Fraser-Liggett C."/>
            <person name="Carlton J."/>
        </authorList>
    </citation>
    <scope>NUCLEOTIDE SEQUENCE</scope>
    <source>
        <strain evidence="1">G3</strain>
    </source>
</reference>
<dbReference type="RefSeq" id="XP_001305342.1">
    <property type="nucleotide sequence ID" value="XM_001305341.1"/>
</dbReference>
<organism evidence="1 2">
    <name type="scientific">Trichomonas vaginalis (strain ATCC PRA-98 / G3)</name>
    <dbReference type="NCBI Taxonomy" id="412133"/>
    <lineage>
        <taxon>Eukaryota</taxon>
        <taxon>Metamonada</taxon>
        <taxon>Parabasalia</taxon>
        <taxon>Trichomonadida</taxon>
        <taxon>Trichomonadidae</taxon>
        <taxon>Trichomonas</taxon>
    </lineage>
</organism>
<dbReference type="KEGG" id="tva:4750123"/>
<accession>A2FRS3</accession>
<protein>
    <submittedName>
        <fullName evidence="1">Uncharacterized protein</fullName>
    </submittedName>
</protein>
<dbReference type="InParanoid" id="A2FRS3"/>
<dbReference type="Proteomes" id="UP000001542">
    <property type="component" value="Unassembled WGS sequence"/>
</dbReference>
<evidence type="ECO:0000313" key="2">
    <source>
        <dbReference type="Proteomes" id="UP000001542"/>
    </source>
</evidence>
<dbReference type="VEuPathDB" id="TrichDB:TVAG_482880"/>
<evidence type="ECO:0000313" key="1">
    <source>
        <dbReference type="EMBL" id="EAX92412.1"/>
    </source>
</evidence>
<dbReference type="EMBL" id="DS113969">
    <property type="protein sequence ID" value="EAX92412.1"/>
    <property type="molecule type" value="Genomic_DNA"/>
</dbReference>
<dbReference type="VEuPathDB" id="TrichDB:TVAGG3_0208510"/>
<name>A2FRS3_TRIV3</name>
<gene>
    <name evidence="1" type="ORF">TVAG_482880</name>
</gene>
<proteinExistence type="predicted"/>
<dbReference type="AlphaFoldDB" id="A2FRS3"/>
<feature type="non-terminal residue" evidence="1">
    <location>
        <position position="1"/>
    </location>
</feature>